<dbReference type="PROSITE" id="PS50302">
    <property type="entry name" value="PUM"/>
    <property type="match status" value="5"/>
</dbReference>
<keyword evidence="7" id="KW-1185">Reference proteome</keyword>
<feature type="region of interest" description="Disordered" evidence="4">
    <location>
        <begin position="52"/>
        <end position="72"/>
    </location>
</feature>
<feature type="repeat" description="Pumilio" evidence="3">
    <location>
        <begin position="402"/>
        <end position="437"/>
    </location>
</feature>
<dbReference type="InterPro" id="IPR016024">
    <property type="entry name" value="ARM-type_fold"/>
</dbReference>
<evidence type="ECO:0000259" key="5">
    <source>
        <dbReference type="PROSITE" id="PS50303"/>
    </source>
</evidence>
<proteinExistence type="predicted"/>
<protein>
    <recommendedName>
        <fullName evidence="5">PUM-HD domain-containing protein</fullName>
    </recommendedName>
</protein>
<gene>
    <name evidence="6" type="ORF">E2562_030790</name>
</gene>
<feature type="region of interest" description="Disordered" evidence="4">
    <location>
        <begin position="1"/>
        <end position="29"/>
    </location>
</feature>
<name>A0A6G1CAW4_9ORYZ</name>
<feature type="repeat" description="Pumilio" evidence="3">
    <location>
        <begin position="438"/>
        <end position="473"/>
    </location>
</feature>
<evidence type="ECO:0000256" key="2">
    <source>
        <dbReference type="ARBA" id="ARBA00022845"/>
    </source>
</evidence>
<accession>A0A6G1CAW4</accession>
<dbReference type="SMART" id="SM00025">
    <property type="entry name" value="Pumilio"/>
    <property type="match status" value="5"/>
</dbReference>
<dbReference type="GO" id="GO:0005737">
    <property type="term" value="C:cytoplasm"/>
    <property type="evidence" value="ECO:0007669"/>
    <property type="project" value="TreeGrafter"/>
</dbReference>
<dbReference type="Gene3D" id="1.25.10.10">
    <property type="entry name" value="Leucine-rich Repeat Variant"/>
    <property type="match status" value="2"/>
</dbReference>
<dbReference type="SUPFAM" id="SSF48371">
    <property type="entry name" value="ARM repeat"/>
    <property type="match status" value="1"/>
</dbReference>
<evidence type="ECO:0000256" key="1">
    <source>
        <dbReference type="ARBA" id="ARBA00022737"/>
    </source>
</evidence>
<feature type="repeat" description="Pumilio" evidence="3">
    <location>
        <begin position="474"/>
        <end position="515"/>
    </location>
</feature>
<dbReference type="InterPro" id="IPR001313">
    <property type="entry name" value="Pumilio_RNA-bd_rpt"/>
</dbReference>
<dbReference type="EMBL" id="SPHZ02000010">
    <property type="protein sequence ID" value="KAF0896944.1"/>
    <property type="molecule type" value="Genomic_DNA"/>
</dbReference>
<dbReference type="InterPro" id="IPR033133">
    <property type="entry name" value="PUM-HD"/>
</dbReference>
<feature type="repeat" description="Pumilio" evidence="3">
    <location>
        <begin position="312"/>
        <end position="347"/>
    </location>
</feature>
<dbReference type="Pfam" id="PF00806">
    <property type="entry name" value="PUF"/>
    <property type="match status" value="5"/>
</dbReference>
<dbReference type="Proteomes" id="UP000479710">
    <property type="component" value="Unassembled WGS sequence"/>
</dbReference>
<feature type="domain" description="PUM-HD" evidence="5">
    <location>
        <begin position="291"/>
        <end position="550"/>
    </location>
</feature>
<sequence length="550" mass="61082">MDGAASGRGGMQPPHATEEERQKKQFKHKVAATDIHAAASVCFYQQAGRDTSLSLPNHPQPQHEGDPSSTIIDSDNQKVLANAGADRGTINLEVQTQAPIQTRQEPTFMQMLLGEEDFELPPYVPDEAEDNTDYYPQTMNILAEMSLQGNNGIGTAQLEPRENMTVGSTCVIGSHFSSSQSVQVVEQDSLQITGQLNNDDVGGGIQGGHLAHLMSYIRAFGDPDQVQIPPNLIQGRSIEPAMTNHYAPDAEMTFSVIYPENTVIRGPQNVSGFSLQTYHSGQIGGLDNRNSEFHFLLEQVQNPENNSMRLINIRGHIPTFSVDPFGSRFIQKKLERATTSELVMVYEEIVPHVRLLALDVFANYAIQKAFEVSDLDLKIEMANERVLERCDDPDILKELISEIVEGVPELAAHQFGNYVVQHIVEHGGEFVRGMILTKLKGWIVQMSCRKYGSNVMEKCLTFGSIHDRLMIAAEIAYAGEEQILMVMLDQHGNYVIQKLLETTAEAEWVLDMMVSVANRNFLRLINYVNGSRVLSHLQSLLAARGSYLAN</sequence>
<reference evidence="6 7" key="1">
    <citation type="submission" date="2019-11" db="EMBL/GenBank/DDBJ databases">
        <title>Whole genome sequence of Oryza granulata.</title>
        <authorList>
            <person name="Li W."/>
        </authorList>
    </citation>
    <scope>NUCLEOTIDE SEQUENCE [LARGE SCALE GENOMIC DNA]</scope>
    <source>
        <strain evidence="7">cv. Menghai</strain>
        <tissue evidence="6">Leaf</tissue>
    </source>
</reference>
<feature type="compositionally biased region" description="Gly residues" evidence="4">
    <location>
        <begin position="1"/>
        <end position="10"/>
    </location>
</feature>
<dbReference type="GO" id="GO:0003729">
    <property type="term" value="F:mRNA binding"/>
    <property type="evidence" value="ECO:0007669"/>
    <property type="project" value="TreeGrafter"/>
</dbReference>
<dbReference type="PANTHER" id="PTHR12537:SF12">
    <property type="entry name" value="MATERNAL PROTEIN PUMILIO"/>
    <property type="match status" value="1"/>
</dbReference>
<organism evidence="6 7">
    <name type="scientific">Oryza meyeriana var. granulata</name>
    <dbReference type="NCBI Taxonomy" id="110450"/>
    <lineage>
        <taxon>Eukaryota</taxon>
        <taxon>Viridiplantae</taxon>
        <taxon>Streptophyta</taxon>
        <taxon>Embryophyta</taxon>
        <taxon>Tracheophyta</taxon>
        <taxon>Spermatophyta</taxon>
        <taxon>Magnoliopsida</taxon>
        <taxon>Liliopsida</taxon>
        <taxon>Poales</taxon>
        <taxon>Poaceae</taxon>
        <taxon>BOP clade</taxon>
        <taxon>Oryzoideae</taxon>
        <taxon>Oryzeae</taxon>
        <taxon>Oryzinae</taxon>
        <taxon>Oryza</taxon>
        <taxon>Oryza meyeriana</taxon>
    </lineage>
</organism>
<dbReference type="GO" id="GO:0006417">
    <property type="term" value="P:regulation of translation"/>
    <property type="evidence" value="ECO:0007669"/>
    <property type="project" value="UniProtKB-KW"/>
</dbReference>
<comment type="caution">
    <text evidence="6">The sequence shown here is derived from an EMBL/GenBank/DDBJ whole genome shotgun (WGS) entry which is preliminary data.</text>
</comment>
<feature type="repeat" description="Pumilio" evidence="3">
    <location>
        <begin position="348"/>
        <end position="388"/>
    </location>
</feature>
<dbReference type="InterPro" id="IPR011989">
    <property type="entry name" value="ARM-like"/>
</dbReference>
<keyword evidence="2" id="KW-0810">Translation regulation</keyword>
<dbReference type="PROSITE" id="PS50303">
    <property type="entry name" value="PUM_HD"/>
    <property type="match status" value="1"/>
</dbReference>
<dbReference type="OrthoDB" id="668540at2759"/>
<evidence type="ECO:0000256" key="3">
    <source>
        <dbReference type="PROSITE-ProRule" id="PRU00317"/>
    </source>
</evidence>
<evidence type="ECO:0000313" key="6">
    <source>
        <dbReference type="EMBL" id="KAF0896944.1"/>
    </source>
</evidence>
<evidence type="ECO:0000313" key="7">
    <source>
        <dbReference type="Proteomes" id="UP000479710"/>
    </source>
</evidence>
<dbReference type="PANTHER" id="PTHR12537">
    <property type="entry name" value="RNA BINDING PROTEIN PUMILIO-RELATED"/>
    <property type="match status" value="1"/>
</dbReference>
<evidence type="ECO:0000256" key="4">
    <source>
        <dbReference type="SAM" id="MobiDB-lite"/>
    </source>
</evidence>
<dbReference type="AlphaFoldDB" id="A0A6G1CAW4"/>
<keyword evidence="1" id="KW-0677">Repeat</keyword>